<protein>
    <submittedName>
        <fullName evidence="1">Uncharacterized protein</fullName>
    </submittedName>
</protein>
<reference evidence="1" key="1">
    <citation type="submission" date="2009-04" db="EMBL/GenBank/DDBJ databases">
        <authorList>
            <person name="Weinstock G."/>
            <person name="Sodergren E."/>
            <person name="Clifton S."/>
            <person name="Fulton L."/>
            <person name="Fulton B."/>
            <person name="Courtney L."/>
            <person name="Fronick C."/>
            <person name="Harrison M."/>
            <person name="Strong C."/>
            <person name="Farmer C."/>
            <person name="Delahaunty K."/>
            <person name="Markovic C."/>
            <person name="Hall O."/>
            <person name="Minx P."/>
            <person name="Tomlinson C."/>
            <person name="Mitreva M."/>
            <person name="Nelson J."/>
            <person name="Hou S."/>
            <person name="Wollam A."/>
            <person name="Pepin K.H."/>
            <person name="Johnson M."/>
            <person name="Bhonagiri V."/>
            <person name="Nash W.E."/>
            <person name="Warren W."/>
            <person name="Chinwalla A."/>
            <person name="Mardis E.R."/>
            <person name="Wilson R.K."/>
        </authorList>
    </citation>
    <scope>NUCLEOTIDE SEQUENCE [LARGE SCALE GENOMIC DNA]</scope>
    <source>
        <strain evidence="1">DSM 14600</strain>
    </source>
</reference>
<accession>C4G8X6</accession>
<evidence type="ECO:0000313" key="2">
    <source>
        <dbReference type="Proteomes" id="UP000003494"/>
    </source>
</evidence>
<name>C4G8X6_9FIRM</name>
<comment type="caution">
    <text evidence="1">The sequence shown here is derived from an EMBL/GenBank/DDBJ whole genome shotgun (WGS) entry which is preliminary data.</text>
</comment>
<dbReference type="AlphaFoldDB" id="C4G8X6"/>
<evidence type="ECO:0000313" key="1">
    <source>
        <dbReference type="EMBL" id="EEP29073.1"/>
    </source>
</evidence>
<keyword evidence="2" id="KW-1185">Reference proteome</keyword>
<proteinExistence type="predicted"/>
<gene>
    <name evidence="1" type="ORF">GCWU000342_00424</name>
</gene>
<dbReference type="Proteomes" id="UP000003494">
    <property type="component" value="Unassembled WGS sequence"/>
</dbReference>
<organism evidence="1 2">
    <name type="scientific">Shuttleworthella satelles DSM 14600</name>
    <dbReference type="NCBI Taxonomy" id="626523"/>
    <lineage>
        <taxon>Bacteria</taxon>
        <taxon>Bacillati</taxon>
        <taxon>Bacillota</taxon>
        <taxon>Clostridia</taxon>
        <taxon>Lachnospirales</taxon>
        <taxon>Lachnospiraceae</taxon>
        <taxon>Shuttleworthella</taxon>
    </lineage>
</organism>
<dbReference type="RefSeq" id="WP_006905461.1">
    <property type="nucleotide sequence ID" value="NZ_GG665866.1"/>
</dbReference>
<sequence>MYYHGIPQEDYDSAELRLLNYMDITTDPSGDVVTIEERIEDIKQRYGENSYQAQEALKMAEMVRRKSI</sequence>
<dbReference type="HOGENOM" id="CLU_2791676_0_0_9"/>
<dbReference type="EMBL" id="ACIP02000001">
    <property type="protein sequence ID" value="EEP29073.1"/>
    <property type="molecule type" value="Genomic_DNA"/>
</dbReference>